<dbReference type="EMBL" id="KV001322">
    <property type="protein sequence ID" value="KZV39108.1"/>
    <property type="molecule type" value="Genomic_DNA"/>
</dbReference>
<evidence type="ECO:0000313" key="2">
    <source>
        <dbReference type="EMBL" id="KZV39108.1"/>
    </source>
</evidence>
<proteinExistence type="predicted"/>
<protein>
    <recommendedName>
        <fullName evidence="4">Dystroglycan-like</fullName>
    </recommendedName>
</protein>
<evidence type="ECO:0008006" key="4">
    <source>
        <dbReference type="Google" id="ProtNLM"/>
    </source>
</evidence>
<evidence type="ECO:0000313" key="3">
    <source>
        <dbReference type="Proteomes" id="UP000250235"/>
    </source>
</evidence>
<organism evidence="2 3">
    <name type="scientific">Dorcoceras hygrometricum</name>
    <dbReference type="NCBI Taxonomy" id="472368"/>
    <lineage>
        <taxon>Eukaryota</taxon>
        <taxon>Viridiplantae</taxon>
        <taxon>Streptophyta</taxon>
        <taxon>Embryophyta</taxon>
        <taxon>Tracheophyta</taxon>
        <taxon>Spermatophyta</taxon>
        <taxon>Magnoliopsida</taxon>
        <taxon>eudicotyledons</taxon>
        <taxon>Gunneridae</taxon>
        <taxon>Pentapetalae</taxon>
        <taxon>asterids</taxon>
        <taxon>lamiids</taxon>
        <taxon>Lamiales</taxon>
        <taxon>Gesneriaceae</taxon>
        <taxon>Didymocarpoideae</taxon>
        <taxon>Trichosporeae</taxon>
        <taxon>Loxocarpinae</taxon>
        <taxon>Dorcoceras</taxon>
    </lineage>
</organism>
<feature type="region of interest" description="Disordered" evidence="1">
    <location>
        <begin position="207"/>
        <end position="262"/>
    </location>
</feature>
<dbReference type="Proteomes" id="UP000250235">
    <property type="component" value="Unassembled WGS sequence"/>
</dbReference>
<dbReference type="AlphaFoldDB" id="A0A2Z7BZR9"/>
<accession>A0A2Z7BZR9</accession>
<sequence>MFKSLEDTGLGGFLEGTTFVFENAVTEFFINAKVIAGTIVSTLCNQKLVITEDMFSTTFKLPTEGMTGLVDIPKETIFEMRSRFSAINVPFRAPSKKREMQIEYRLLHDIVAKSLCAKAVSFDTVTCEKFEFMVAISAGISVNWGRILFQRLLSMVKNPKKQSQGYMVSVSILMETLVKADLEASIKLHLQNVLTCKYEETYIKKNQDITPEEESRKRTEDTASNTEDGETHPAQPAVTETLAAAKEKGVDKPKKRKTTGEV</sequence>
<evidence type="ECO:0000256" key="1">
    <source>
        <dbReference type="SAM" id="MobiDB-lite"/>
    </source>
</evidence>
<keyword evidence="3" id="KW-1185">Reference proteome</keyword>
<feature type="compositionally biased region" description="Basic and acidic residues" evidence="1">
    <location>
        <begin position="245"/>
        <end position="262"/>
    </location>
</feature>
<feature type="compositionally biased region" description="Basic and acidic residues" evidence="1">
    <location>
        <begin position="207"/>
        <end position="221"/>
    </location>
</feature>
<name>A0A2Z7BZR9_9LAMI</name>
<gene>
    <name evidence="2" type="ORF">F511_34244</name>
</gene>
<reference evidence="2 3" key="1">
    <citation type="journal article" date="2015" name="Proc. Natl. Acad. Sci. U.S.A.">
        <title>The resurrection genome of Boea hygrometrica: A blueprint for survival of dehydration.</title>
        <authorList>
            <person name="Xiao L."/>
            <person name="Yang G."/>
            <person name="Zhang L."/>
            <person name="Yang X."/>
            <person name="Zhao S."/>
            <person name="Ji Z."/>
            <person name="Zhou Q."/>
            <person name="Hu M."/>
            <person name="Wang Y."/>
            <person name="Chen M."/>
            <person name="Xu Y."/>
            <person name="Jin H."/>
            <person name="Xiao X."/>
            <person name="Hu G."/>
            <person name="Bao F."/>
            <person name="Hu Y."/>
            <person name="Wan P."/>
            <person name="Li L."/>
            <person name="Deng X."/>
            <person name="Kuang T."/>
            <person name="Xiang C."/>
            <person name="Zhu J.K."/>
            <person name="Oliver M.J."/>
            <person name="He Y."/>
        </authorList>
    </citation>
    <scope>NUCLEOTIDE SEQUENCE [LARGE SCALE GENOMIC DNA]</scope>
    <source>
        <strain evidence="3">cv. XS01</strain>
    </source>
</reference>